<evidence type="ECO:0000313" key="1">
    <source>
        <dbReference type="EMBL" id="MEX5718583.1"/>
    </source>
</evidence>
<dbReference type="RefSeq" id="WP_369205584.1">
    <property type="nucleotide sequence ID" value="NZ_JBFNXQ010000023.1"/>
</dbReference>
<evidence type="ECO:0008006" key="3">
    <source>
        <dbReference type="Google" id="ProtNLM"/>
    </source>
</evidence>
<dbReference type="Proteomes" id="UP001560045">
    <property type="component" value="Unassembled WGS sequence"/>
</dbReference>
<keyword evidence="2" id="KW-1185">Reference proteome</keyword>
<dbReference type="EMBL" id="JBFNXQ010000023">
    <property type="protein sequence ID" value="MEX5718583.1"/>
    <property type="molecule type" value="Genomic_DNA"/>
</dbReference>
<accession>A0ABV3XDE9</accession>
<organism evidence="1 2">
    <name type="scientific">Geodermatophilus maliterrae</name>
    <dbReference type="NCBI Taxonomy" id="3162531"/>
    <lineage>
        <taxon>Bacteria</taxon>
        <taxon>Bacillati</taxon>
        <taxon>Actinomycetota</taxon>
        <taxon>Actinomycetes</taxon>
        <taxon>Geodermatophilales</taxon>
        <taxon>Geodermatophilaceae</taxon>
        <taxon>Geodermatophilus</taxon>
    </lineage>
</organism>
<comment type="caution">
    <text evidence="1">The sequence shown here is derived from an EMBL/GenBank/DDBJ whole genome shotgun (WGS) entry which is preliminary data.</text>
</comment>
<name>A0ABV3XDE9_9ACTN</name>
<proteinExistence type="predicted"/>
<sequence length="204" mass="21357">MASALRSAVDSPTPGPLLVTASMLLAIAEGGSDPAATRTVIRGLTAWGRPEFSAGALAMATLTGDDGLRREVRRDAADGGHPLARWLAQLHRSTPAPRAVELSTVFRDIDELAIGVTVPGGHALTAVVRVDNEMGVRAIGGAVSGQSLDAVVQQVVDDGDPDVRVRDIALADARVRLADALRGPDLDLLRGETTPWRQLRPLVA</sequence>
<protein>
    <recommendedName>
        <fullName evidence="3">Golgi phosphoprotein 3 (GPP34)</fullName>
    </recommendedName>
</protein>
<evidence type="ECO:0000313" key="2">
    <source>
        <dbReference type="Proteomes" id="UP001560045"/>
    </source>
</evidence>
<reference evidence="1 2" key="1">
    <citation type="submission" date="2024-06" db="EMBL/GenBank/DDBJ databases">
        <title>Draft genome sequence of Geodermatophilus badlandi, a novel member of the Geodermatophilaceae isolated from badland sedimentary rocks in the Red desert, Wyoming, USA.</title>
        <authorList>
            <person name="Ben Tekaya S."/>
            <person name="Nouioui I."/>
            <person name="Flores G.M."/>
            <person name="Shaal M.N."/>
            <person name="Bredoire F."/>
            <person name="Basile F."/>
            <person name="Van Diepen L."/>
            <person name="Ward N.L."/>
        </authorList>
    </citation>
    <scope>NUCLEOTIDE SEQUENCE [LARGE SCALE GENOMIC DNA]</scope>
    <source>
        <strain evidence="1 2">WL48A</strain>
    </source>
</reference>
<gene>
    <name evidence="1" type="ORF">ABQ292_09430</name>
</gene>